<gene>
    <name evidence="3" type="ORF">PRZ03_04990</name>
</gene>
<evidence type="ECO:0000313" key="3">
    <source>
        <dbReference type="EMBL" id="MDC8770919.1"/>
    </source>
</evidence>
<feature type="chain" id="PRO_5047019850" evidence="2">
    <location>
        <begin position="28"/>
        <end position="179"/>
    </location>
</feature>
<dbReference type="Proteomes" id="UP001221189">
    <property type="component" value="Unassembled WGS sequence"/>
</dbReference>
<feature type="signal peptide" evidence="2">
    <location>
        <begin position="1"/>
        <end position="27"/>
    </location>
</feature>
<name>A0ABT5KAE7_9BURK</name>
<dbReference type="PROSITE" id="PS50005">
    <property type="entry name" value="TPR"/>
    <property type="match status" value="1"/>
</dbReference>
<dbReference type="InterPro" id="IPR011990">
    <property type="entry name" value="TPR-like_helical_dom_sf"/>
</dbReference>
<reference evidence="3 4" key="1">
    <citation type="submission" date="2022-10" db="EMBL/GenBank/DDBJ databases">
        <title>Paucibacter sp. hw1 Genome sequencing.</title>
        <authorList>
            <person name="Park S."/>
        </authorList>
    </citation>
    <scope>NUCLEOTIDE SEQUENCE [LARGE SCALE GENOMIC DNA]</scope>
    <source>
        <strain evidence="4">hw1</strain>
    </source>
</reference>
<evidence type="ECO:0000256" key="1">
    <source>
        <dbReference type="PROSITE-ProRule" id="PRU00339"/>
    </source>
</evidence>
<evidence type="ECO:0000256" key="2">
    <source>
        <dbReference type="SAM" id="SignalP"/>
    </source>
</evidence>
<dbReference type="Gene3D" id="1.25.40.10">
    <property type="entry name" value="Tetratricopeptide repeat domain"/>
    <property type="match status" value="1"/>
</dbReference>
<dbReference type="SMART" id="SM00028">
    <property type="entry name" value="TPR"/>
    <property type="match status" value="1"/>
</dbReference>
<protein>
    <submittedName>
        <fullName evidence="3">Tetratricopeptide repeat protein</fullName>
    </submittedName>
</protein>
<accession>A0ABT5KAE7</accession>
<dbReference type="SUPFAM" id="SSF48452">
    <property type="entry name" value="TPR-like"/>
    <property type="match status" value="1"/>
</dbReference>
<dbReference type="InterPro" id="IPR019734">
    <property type="entry name" value="TPR_rpt"/>
</dbReference>
<feature type="repeat" description="TPR" evidence="1">
    <location>
        <begin position="94"/>
        <end position="127"/>
    </location>
</feature>
<organism evidence="3 4">
    <name type="scientific">Roseateles albus</name>
    <dbReference type="NCBI Taxonomy" id="2987525"/>
    <lineage>
        <taxon>Bacteria</taxon>
        <taxon>Pseudomonadati</taxon>
        <taxon>Pseudomonadota</taxon>
        <taxon>Betaproteobacteria</taxon>
        <taxon>Burkholderiales</taxon>
        <taxon>Sphaerotilaceae</taxon>
        <taxon>Roseateles</taxon>
    </lineage>
</organism>
<keyword evidence="4" id="KW-1185">Reference proteome</keyword>
<proteinExistence type="predicted"/>
<dbReference type="RefSeq" id="WP_273599275.1">
    <property type="nucleotide sequence ID" value="NZ_JAQQXT010000002.1"/>
</dbReference>
<sequence length="179" mass="19359">MPFSKYIKPNSLFLLLALLLTLSSARAGDIETAQRQWLAGQRPQAVATLEAALLKTPHELKLRFALGVMRMELGEPAAALTIFTALTQDFPDLADPFNNLAVLHAGMGELDLAQQALEQALALQPGHAQAQENLGDILLRQAHRAYQRAQASQTAPSSSLGLKLTQTQALLQTLKLSAQ</sequence>
<evidence type="ECO:0000313" key="4">
    <source>
        <dbReference type="Proteomes" id="UP001221189"/>
    </source>
</evidence>
<keyword evidence="2" id="KW-0732">Signal</keyword>
<dbReference type="Pfam" id="PF13432">
    <property type="entry name" value="TPR_16"/>
    <property type="match status" value="2"/>
</dbReference>
<dbReference type="EMBL" id="JAQQXT010000002">
    <property type="protein sequence ID" value="MDC8770919.1"/>
    <property type="molecule type" value="Genomic_DNA"/>
</dbReference>
<keyword evidence="1" id="KW-0802">TPR repeat</keyword>
<comment type="caution">
    <text evidence="3">The sequence shown here is derived from an EMBL/GenBank/DDBJ whole genome shotgun (WGS) entry which is preliminary data.</text>
</comment>